<keyword evidence="3 6" id="KW-0812">Transmembrane</keyword>
<keyword evidence="8" id="KW-1185">Reference proteome</keyword>
<feature type="transmembrane region" description="Helical" evidence="6">
    <location>
        <begin position="374"/>
        <end position="394"/>
    </location>
</feature>
<evidence type="ECO:0000313" key="7">
    <source>
        <dbReference type="EMBL" id="MFN2974818.1"/>
    </source>
</evidence>
<dbReference type="Pfam" id="PF01943">
    <property type="entry name" value="Polysacc_synt"/>
    <property type="match status" value="1"/>
</dbReference>
<keyword evidence="5 6" id="KW-0472">Membrane</keyword>
<sequence length="546" mass="56551">MIGGAAVAEATVSEPLLGPGVAIGAVQPAAAMPAVPALSAATKQHWVEGTAALTTALMVERGTGLLANVLAARLGGAAVFGSYSLAISTANNVSTYAAGGIGATATRFSGKYPHSSHEYGSLARALAVVALVSAAMATAALWAGAVPLAHLLQKPGLAGLLRWASLSAAGMIVLECARGFFVGQRRVAALLLLSVLVGAGLLLALPMAARQGSAARMVLLQAGVCFAAVAVCLLLNRTLALRGKVSRRGRLCTMLREVWGFGTVQLSGMVAANLAGWWLTTLIARSDRTLVQVGFFAIASQMRNLAGVVPGLLTEGSYAVMAAPEEMDSAAQQRSQHRVMALASFASSAVGLGIACVGIVIAPWALRLLYGRTYVSAQGALAVALALAVAHMSNAPASARLTIVDIRWAGLINTAWAVCVGAAATLLLFHGGGAWQGLAILLAAHLISATLVLTSLQRKDHVPAGMRTAYYLGSLGASVLAGLALLRAWQPRYTGPLTVCMILLAAMQLLWLAALGKRHHWIPSRSALLEVRDRVFRIRQKERAHV</sequence>
<name>A0ABW9KH13_9BACT</name>
<protein>
    <submittedName>
        <fullName evidence="7">Lipopolysaccharide biosynthesis protein</fullName>
    </submittedName>
</protein>
<feature type="transmembrane region" description="Helical" evidence="6">
    <location>
        <begin position="495"/>
        <end position="515"/>
    </location>
</feature>
<evidence type="ECO:0000256" key="6">
    <source>
        <dbReference type="SAM" id="Phobius"/>
    </source>
</evidence>
<feature type="transmembrane region" description="Helical" evidence="6">
    <location>
        <begin position="187"/>
        <end position="205"/>
    </location>
</feature>
<comment type="subcellular location">
    <subcellularLocation>
        <location evidence="1">Cell membrane</location>
        <topology evidence="1">Multi-pass membrane protein</topology>
    </subcellularLocation>
</comment>
<dbReference type="PANTHER" id="PTHR30250:SF11">
    <property type="entry name" value="O-ANTIGEN TRANSPORTER-RELATED"/>
    <property type="match status" value="1"/>
</dbReference>
<organism evidence="7 8">
    <name type="scientific">Terriglobus aquaticus</name>
    <dbReference type="NCBI Taxonomy" id="940139"/>
    <lineage>
        <taxon>Bacteria</taxon>
        <taxon>Pseudomonadati</taxon>
        <taxon>Acidobacteriota</taxon>
        <taxon>Terriglobia</taxon>
        <taxon>Terriglobales</taxon>
        <taxon>Acidobacteriaceae</taxon>
        <taxon>Terriglobus</taxon>
    </lineage>
</organism>
<evidence type="ECO:0000256" key="3">
    <source>
        <dbReference type="ARBA" id="ARBA00022692"/>
    </source>
</evidence>
<feature type="transmembrane region" description="Helical" evidence="6">
    <location>
        <begin position="468"/>
        <end position="489"/>
    </location>
</feature>
<keyword evidence="4 6" id="KW-1133">Transmembrane helix</keyword>
<reference evidence="7 8" key="1">
    <citation type="submission" date="2024-12" db="EMBL/GenBank/DDBJ databases">
        <authorList>
            <person name="Lee Y."/>
        </authorList>
    </citation>
    <scope>NUCLEOTIDE SEQUENCE [LARGE SCALE GENOMIC DNA]</scope>
    <source>
        <strain evidence="7 8">03SUJ4</strain>
    </source>
</reference>
<feature type="transmembrane region" description="Helical" evidence="6">
    <location>
        <begin position="160"/>
        <end position="181"/>
    </location>
</feature>
<dbReference type="PANTHER" id="PTHR30250">
    <property type="entry name" value="PST FAMILY PREDICTED COLANIC ACID TRANSPORTER"/>
    <property type="match status" value="1"/>
</dbReference>
<feature type="transmembrane region" description="Helical" evidence="6">
    <location>
        <begin position="339"/>
        <end position="362"/>
    </location>
</feature>
<evidence type="ECO:0000256" key="5">
    <source>
        <dbReference type="ARBA" id="ARBA00023136"/>
    </source>
</evidence>
<dbReference type="Proteomes" id="UP001634747">
    <property type="component" value="Unassembled WGS sequence"/>
</dbReference>
<accession>A0ABW9KH13</accession>
<gene>
    <name evidence="7" type="ORF">ACK2TP_03505</name>
</gene>
<dbReference type="RefSeq" id="WP_263413631.1">
    <property type="nucleotide sequence ID" value="NZ_BAABBH010000001.1"/>
</dbReference>
<comment type="caution">
    <text evidence="7">The sequence shown here is derived from an EMBL/GenBank/DDBJ whole genome shotgun (WGS) entry which is preliminary data.</text>
</comment>
<proteinExistence type="predicted"/>
<dbReference type="InterPro" id="IPR050833">
    <property type="entry name" value="Poly_Biosynth_Transport"/>
</dbReference>
<evidence type="ECO:0000256" key="2">
    <source>
        <dbReference type="ARBA" id="ARBA00022475"/>
    </source>
</evidence>
<feature type="transmembrane region" description="Helical" evidence="6">
    <location>
        <begin position="435"/>
        <end position="456"/>
    </location>
</feature>
<dbReference type="EMBL" id="JBJYXY010000001">
    <property type="protein sequence ID" value="MFN2974818.1"/>
    <property type="molecule type" value="Genomic_DNA"/>
</dbReference>
<feature type="transmembrane region" description="Helical" evidence="6">
    <location>
        <begin position="406"/>
        <end position="429"/>
    </location>
</feature>
<evidence type="ECO:0000313" key="8">
    <source>
        <dbReference type="Proteomes" id="UP001634747"/>
    </source>
</evidence>
<dbReference type="InterPro" id="IPR002797">
    <property type="entry name" value="Polysacc_synth"/>
</dbReference>
<keyword evidence="2" id="KW-1003">Cell membrane</keyword>
<evidence type="ECO:0000256" key="4">
    <source>
        <dbReference type="ARBA" id="ARBA00022989"/>
    </source>
</evidence>
<feature type="transmembrane region" description="Helical" evidence="6">
    <location>
        <begin position="217"/>
        <end position="239"/>
    </location>
</feature>
<evidence type="ECO:0000256" key="1">
    <source>
        <dbReference type="ARBA" id="ARBA00004651"/>
    </source>
</evidence>
<feature type="transmembrane region" description="Helical" evidence="6">
    <location>
        <begin position="125"/>
        <end position="148"/>
    </location>
</feature>